<dbReference type="Proteomes" id="UP000032076">
    <property type="component" value="Unassembled WGS sequence"/>
</dbReference>
<protein>
    <submittedName>
        <fullName evidence="1">Uncharacterized protein</fullName>
    </submittedName>
</protein>
<organism evidence="1 2">
    <name type="scientific">Caldibacillus thermoamylovorans</name>
    <dbReference type="NCBI Taxonomy" id="35841"/>
    <lineage>
        <taxon>Bacteria</taxon>
        <taxon>Bacillati</taxon>
        <taxon>Bacillota</taxon>
        <taxon>Bacilli</taxon>
        <taxon>Bacillales</taxon>
        <taxon>Bacillaceae</taxon>
        <taxon>Caldibacillus</taxon>
    </lineage>
</organism>
<evidence type="ECO:0000313" key="1">
    <source>
        <dbReference type="EMBL" id="KIO72911.1"/>
    </source>
</evidence>
<accession>A0ABD4A7A9</accession>
<sequence length="43" mass="5039">MSEEIKALMNQNKLICKLYFKILCDTVHELDRGKVINSITKEK</sequence>
<name>A0ABD4A7A9_9BACI</name>
<comment type="caution">
    <text evidence="1">The sequence shown here is derived from an EMBL/GenBank/DDBJ whole genome shotgun (WGS) entry which is preliminary data.</text>
</comment>
<dbReference type="AlphaFoldDB" id="A0ABD4A7A9"/>
<evidence type="ECO:0000313" key="2">
    <source>
        <dbReference type="Proteomes" id="UP000032076"/>
    </source>
</evidence>
<proteinExistence type="predicted"/>
<reference evidence="1 2" key="1">
    <citation type="submission" date="2015-01" db="EMBL/GenBank/DDBJ databases">
        <title>Draft Genome Sequences of Four Bacillus thermoamylovorans Strains, Isolated From Food Products.</title>
        <authorList>
            <person name="Krawcyk A.O."/>
            <person name="Berendsen E.M."/>
            <person name="Eijlander R.T."/>
            <person name="de Jong A."/>
            <person name="Wells-Bennik M."/>
            <person name="Kuipers O.P."/>
        </authorList>
    </citation>
    <scope>NUCLEOTIDE SEQUENCE [LARGE SCALE GENOMIC DNA]</scope>
    <source>
        <strain evidence="1 2">B4167</strain>
    </source>
</reference>
<gene>
    <name evidence="1" type="ORF">B4167_2583</name>
</gene>
<dbReference type="EMBL" id="JXLU01000079">
    <property type="protein sequence ID" value="KIO72911.1"/>
    <property type="molecule type" value="Genomic_DNA"/>
</dbReference>